<evidence type="ECO:0008006" key="4">
    <source>
        <dbReference type="Google" id="ProtNLM"/>
    </source>
</evidence>
<feature type="compositionally biased region" description="Basic and acidic residues" evidence="1">
    <location>
        <begin position="141"/>
        <end position="154"/>
    </location>
</feature>
<reference evidence="2" key="1">
    <citation type="journal article" date="2021" name="Mol. Ecol. Resour.">
        <title>Apolygus lucorum genome provides insights into omnivorousness and mesophyll feeding.</title>
        <authorList>
            <person name="Liu Y."/>
            <person name="Liu H."/>
            <person name="Wang H."/>
            <person name="Huang T."/>
            <person name="Liu B."/>
            <person name="Yang B."/>
            <person name="Yin L."/>
            <person name="Li B."/>
            <person name="Zhang Y."/>
            <person name="Zhang S."/>
            <person name="Jiang F."/>
            <person name="Zhang X."/>
            <person name="Ren Y."/>
            <person name="Wang B."/>
            <person name="Wang S."/>
            <person name="Lu Y."/>
            <person name="Wu K."/>
            <person name="Fan W."/>
            <person name="Wang G."/>
        </authorList>
    </citation>
    <scope>NUCLEOTIDE SEQUENCE</scope>
    <source>
        <strain evidence="2">12Hb</strain>
    </source>
</reference>
<feature type="region of interest" description="Disordered" evidence="1">
    <location>
        <begin position="37"/>
        <end position="64"/>
    </location>
</feature>
<evidence type="ECO:0000313" key="2">
    <source>
        <dbReference type="EMBL" id="KAF6212115.1"/>
    </source>
</evidence>
<keyword evidence="3" id="KW-1185">Reference proteome</keyword>
<dbReference type="InterPro" id="IPR016024">
    <property type="entry name" value="ARM-type_fold"/>
</dbReference>
<dbReference type="InterPro" id="IPR011989">
    <property type="entry name" value="ARM-like"/>
</dbReference>
<dbReference type="InterPro" id="IPR000225">
    <property type="entry name" value="Armadillo"/>
</dbReference>
<name>A0A6A4JJB0_APOLU</name>
<dbReference type="PANTHER" id="PTHR46241:SF1">
    <property type="entry name" value="OUTER DYNEIN ARM-DOCKING COMPLEX SUBUNIT 2"/>
    <property type="match status" value="1"/>
</dbReference>
<dbReference type="AlphaFoldDB" id="A0A6A4JJB0"/>
<feature type="compositionally biased region" description="Acidic residues" evidence="1">
    <location>
        <begin position="42"/>
        <end position="62"/>
    </location>
</feature>
<accession>A0A6A4JJB0</accession>
<evidence type="ECO:0000313" key="3">
    <source>
        <dbReference type="Proteomes" id="UP000466442"/>
    </source>
</evidence>
<proteinExistence type="predicted"/>
<dbReference type="SUPFAM" id="SSF48371">
    <property type="entry name" value="ARM repeat"/>
    <property type="match status" value="2"/>
</dbReference>
<dbReference type="Proteomes" id="UP000466442">
    <property type="component" value="Unassembled WGS sequence"/>
</dbReference>
<protein>
    <recommendedName>
        <fullName evidence="4">Armadillo repeat-containing domain-containing protein</fullName>
    </recommendedName>
</protein>
<feature type="compositionally biased region" description="Acidic residues" evidence="1">
    <location>
        <begin position="93"/>
        <end position="123"/>
    </location>
</feature>
<dbReference type="SMART" id="SM00185">
    <property type="entry name" value="ARM"/>
    <property type="match status" value="7"/>
</dbReference>
<dbReference type="Gene3D" id="1.25.10.10">
    <property type="entry name" value="Leucine-rich Repeat Variant"/>
    <property type="match status" value="2"/>
</dbReference>
<feature type="compositionally biased region" description="Acidic residues" evidence="1">
    <location>
        <begin position="131"/>
        <end position="140"/>
    </location>
</feature>
<gene>
    <name evidence="2" type="ORF">GE061_012636</name>
</gene>
<comment type="caution">
    <text evidence="2">The sequence shown here is derived from an EMBL/GenBank/DDBJ whole genome shotgun (WGS) entry which is preliminary data.</text>
</comment>
<sequence length="905" mass="103202">MRKSIKLYSRSRSSTRSLQRLVGLDSAPLRIGQLSKRKDFDGSIDEDEDDISFSDSELEEVEREITPEDPWYLKGIQSKEIEFLYFSDRDESTESEGDVLGDTEDDFSTVDEDSDSSSEEDEVTEKKAAESEEEEEEVEEEVIKPSEVAKEEISNKACPENASVRSPSTKSDRSDVTFTSGSSCHGELSRMNVNMKLAVTDSEMKDAEMKYHKSRGHNSEERELMQFNEEKAREITETLLKQKLSLFEQDMSAYLTGKKKEDAMRDTMRGHTYWRIRKTLKFLKHSDPFSTFIGLYDLMECDIQDPDNHAAIDDTGSVELFVNLLGVDWSHCRVGALMILEALTENSDEMVTLCMNLGMVREFYKILVSDTDEEIMLAVRCLCNLVSNKRSRTVIRKSGLLPPLFHLIHRNPTKLLASKLSDIVDPIMHRKFEIALGALYILTANMRSRQVRDELYDCGFLSIIVPLLGSREHLVTKAILEGLVLCASSRKFRRRFELYEFVNTSNKHWKNHEELVLRFLYRMSIGVIARKQIYENDGLSKIVSFVMNTENMRKDPYGFKYALECIHRMGANHEAREYLCKYDLLEPLIRLLKQEPPSGYQLAICSILAILSIYPHNWKPIVDLGGLQCALDIIFNRMADMWLIAHCLKILADLAHGEEAREVLLDQPYTLHFLLMLLNTDGRPVITRYAARAITPLTRVYTDFAEVIKSEPDCLEILMDQLEPMPLVKDDNQIKATVCEALAAITCEQNILEILSTLNLTGKICTLIKTDDESIQESVCLLISMCAISPEFRAKLGDLGIIERLASFMKSKNIHVVIAAAHALWRSSFNIANSLRMLNEDVIEMCLQWSSSEYEDLREAALGVLKNVRFAAALADESTIFGTDQDHLAVIPTPEWTFPYNNRTP</sequence>
<feature type="region of interest" description="Disordered" evidence="1">
    <location>
        <begin position="87"/>
        <end position="183"/>
    </location>
</feature>
<evidence type="ECO:0000256" key="1">
    <source>
        <dbReference type="SAM" id="MobiDB-lite"/>
    </source>
</evidence>
<dbReference type="PANTHER" id="PTHR46241">
    <property type="entry name" value="ARMADILLO REPEAT-CONTAINING PROTEIN 4 ARMC4"/>
    <property type="match status" value="1"/>
</dbReference>
<dbReference type="EMBL" id="WIXP02000004">
    <property type="protein sequence ID" value="KAF6212115.1"/>
    <property type="molecule type" value="Genomic_DNA"/>
</dbReference>
<organism evidence="2 3">
    <name type="scientific">Apolygus lucorum</name>
    <name type="common">Small green plant bug</name>
    <name type="synonym">Lygocoris lucorum</name>
    <dbReference type="NCBI Taxonomy" id="248454"/>
    <lineage>
        <taxon>Eukaryota</taxon>
        <taxon>Metazoa</taxon>
        <taxon>Ecdysozoa</taxon>
        <taxon>Arthropoda</taxon>
        <taxon>Hexapoda</taxon>
        <taxon>Insecta</taxon>
        <taxon>Pterygota</taxon>
        <taxon>Neoptera</taxon>
        <taxon>Paraneoptera</taxon>
        <taxon>Hemiptera</taxon>
        <taxon>Heteroptera</taxon>
        <taxon>Panheteroptera</taxon>
        <taxon>Cimicomorpha</taxon>
        <taxon>Miridae</taxon>
        <taxon>Mirini</taxon>
        <taxon>Apolygus</taxon>
    </lineage>
</organism>